<dbReference type="OrthoDB" id="3199379at2"/>
<evidence type="ECO:0000313" key="1">
    <source>
        <dbReference type="EMBL" id="RNL41851.1"/>
    </source>
</evidence>
<comment type="caution">
    <text evidence="1">The sequence shown here is derived from an EMBL/GenBank/DDBJ whole genome shotgun (WGS) entry which is preliminary data.</text>
</comment>
<proteinExistence type="predicted"/>
<organism evidence="1 2">
    <name type="scientific">Slackia equolifaciens</name>
    <dbReference type="NCBI Taxonomy" id="498718"/>
    <lineage>
        <taxon>Bacteria</taxon>
        <taxon>Bacillati</taxon>
        <taxon>Actinomycetota</taxon>
        <taxon>Coriobacteriia</taxon>
        <taxon>Eggerthellales</taxon>
        <taxon>Eggerthellaceae</taxon>
        <taxon>Slackia</taxon>
    </lineage>
</organism>
<sequence length="116" mass="12828">MTPAEINETRRLVGAYPIKRTQPFEDATGLASAPVRRCLATFEDSLDDYAASWNASSENPDSRICPEWSALSVDTQAHYIGLEIAQCIVAMLDRIEGSEGDIHDVMPEAWEINDEA</sequence>
<keyword evidence="2" id="KW-1185">Reference proteome</keyword>
<accession>A0A3N0B411</accession>
<dbReference type="RefSeq" id="WP_123207714.1">
    <property type="nucleotide sequence ID" value="NZ_JBHTHO010000018.1"/>
</dbReference>
<dbReference type="AlphaFoldDB" id="A0A3N0B411"/>
<name>A0A3N0B411_9ACTN</name>
<evidence type="ECO:0000313" key="2">
    <source>
        <dbReference type="Proteomes" id="UP000269591"/>
    </source>
</evidence>
<gene>
    <name evidence="1" type="ORF">DMP06_00070</name>
</gene>
<dbReference type="Proteomes" id="UP000269591">
    <property type="component" value="Unassembled WGS sequence"/>
</dbReference>
<protein>
    <submittedName>
        <fullName evidence="1">Uncharacterized protein</fullName>
    </submittedName>
</protein>
<reference evidence="2" key="1">
    <citation type="submission" date="2018-05" db="EMBL/GenBank/DDBJ databases">
        <title>Genome Sequencing of selected type strains of the family Eggerthellaceae.</title>
        <authorList>
            <person name="Danylec N."/>
            <person name="Stoll D.A."/>
            <person name="Doetsch A."/>
            <person name="Huch M."/>
        </authorList>
    </citation>
    <scope>NUCLEOTIDE SEQUENCE [LARGE SCALE GENOMIC DNA]</scope>
    <source>
        <strain evidence="2">DSM 24851</strain>
    </source>
</reference>
<dbReference type="EMBL" id="QIBX01000001">
    <property type="protein sequence ID" value="RNL41851.1"/>
    <property type="molecule type" value="Genomic_DNA"/>
</dbReference>